<protein>
    <submittedName>
        <fullName evidence="3">DNA/RNA polymerases superfamily protein</fullName>
    </submittedName>
</protein>
<dbReference type="GO" id="GO:0004842">
    <property type="term" value="F:ubiquitin-protein transferase activity"/>
    <property type="evidence" value="ECO:0007669"/>
    <property type="project" value="InterPro"/>
</dbReference>
<dbReference type="PANTHER" id="PTHR46148:SF44">
    <property type="entry name" value="GAG-POL POLYPROTEIN"/>
    <property type="match status" value="1"/>
</dbReference>
<dbReference type="OrthoDB" id="996762at2759"/>
<comment type="caution">
    <text evidence="1">Lacks conserved residue(s) required for the propagation of feature annotation.</text>
</comment>
<name>A0A5B6X075_9ROSI</name>
<dbReference type="PROSITE" id="PS50237">
    <property type="entry name" value="HECT"/>
    <property type="match status" value="1"/>
</dbReference>
<evidence type="ECO:0000313" key="4">
    <source>
        <dbReference type="Proteomes" id="UP000325315"/>
    </source>
</evidence>
<feature type="domain" description="HECT" evidence="2">
    <location>
        <begin position="1"/>
        <end position="70"/>
    </location>
</feature>
<gene>
    <name evidence="3" type="ORF">EPI10_031445</name>
</gene>
<reference evidence="4" key="1">
    <citation type="journal article" date="2019" name="Plant Biotechnol. J.">
        <title>Genome sequencing of the Australian wild diploid species Gossypium australe highlights disease resistance and delayed gland morphogenesis.</title>
        <authorList>
            <person name="Cai Y."/>
            <person name="Cai X."/>
            <person name="Wang Q."/>
            <person name="Wang P."/>
            <person name="Zhang Y."/>
            <person name="Cai C."/>
            <person name="Xu Y."/>
            <person name="Wang K."/>
            <person name="Zhou Z."/>
            <person name="Wang C."/>
            <person name="Geng S."/>
            <person name="Li B."/>
            <person name="Dong Q."/>
            <person name="Hou Y."/>
            <person name="Wang H."/>
            <person name="Ai P."/>
            <person name="Liu Z."/>
            <person name="Yi F."/>
            <person name="Sun M."/>
            <person name="An G."/>
            <person name="Cheng J."/>
            <person name="Zhang Y."/>
            <person name="Shi Q."/>
            <person name="Xie Y."/>
            <person name="Shi X."/>
            <person name="Chang Y."/>
            <person name="Huang F."/>
            <person name="Chen Y."/>
            <person name="Hong S."/>
            <person name="Mi L."/>
            <person name="Sun Q."/>
            <person name="Zhang L."/>
            <person name="Zhou B."/>
            <person name="Peng R."/>
            <person name="Zhang X."/>
            <person name="Liu F."/>
        </authorList>
    </citation>
    <scope>NUCLEOTIDE SEQUENCE [LARGE SCALE GENOMIC DNA]</scope>
    <source>
        <strain evidence="4">cv. PA1801</strain>
    </source>
</reference>
<dbReference type="PANTHER" id="PTHR46148">
    <property type="entry name" value="CHROMO DOMAIN-CONTAINING PROTEIN"/>
    <property type="match status" value="1"/>
</dbReference>
<dbReference type="Proteomes" id="UP000325315">
    <property type="component" value="Unassembled WGS sequence"/>
</dbReference>
<keyword evidence="1" id="KW-0833">Ubl conjugation pathway</keyword>
<evidence type="ECO:0000256" key="1">
    <source>
        <dbReference type="PROSITE-ProRule" id="PRU00104"/>
    </source>
</evidence>
<keyword evidence="4" id="KW-1185">Reference proteome</keyword>
<organism evidence="3 4">
    <name type="scientific">Gossypium australe</name>
    <dbReference type="NCBI Taxonomy" id="47621"/>
    <lineage>
        <taxon>Eukaryota</taxon>
        <taxon>Viridiplantae</taxon>
        <taxon>Streptophyta</taxon>
        <taxon>Embryophyta</taxon>
        <taxon>Tracheophyta</taxon>
        <taxon>Spermatophyta</taxon>
        <taxon>Magnoliopsida</taxon>
        <taxon>eudicotyledons</taxon>
        <taxon>Gunneridae</taxon>
        <taxon>Pentapetalae</taxon>
        <taxon>rosids</taxon>
        <taxon>malvids</taxon>
        <taxon>Malvales</taxon>
        <taxon>Malvaceae</taxon>
        <taxon>Malvoideae</taxon>
        <taxon>Gossypium</taxon>
    </lineage>
</organism>
<sequence>MDFVIGLPMTPTKKDAIWVTVDRLMKCAHFLDVRTNYSLQRLPAYFHNILLRSKIHIAILEKFPRSFGFEDSIHDTSVARLLQSCLLEFTTSWEQYLPLAEFTYNNKLAKKKIIGLKLNLETKDKVKIICKRLKATLNRKKTYADLKRQDIEYQIGEHVFLKVSLWKKVLRFGRKGKLSPRFIKPYQIVEGMVPVVYQFNLPPNLRRSMYHANPSHVVATYNIEVRPDLTYEEQHVKIVACEIPLVKVLWCNHKTNKTTWETEKAMNQ</sequence>
<dbReference type="InterPro" id="IPR000569">
    <property type="entry name" value="HECT_dom"/>
</dbReference>
<dbReference type="EMBL" id="SMMG02000001">
    <property type="protein sequence ID" value="KAA3487631.1"/>
    <property type="molecule type" value="Genomic_DNA"/>
</dbReference>
<dbReference type="Pfam" id="PF24626">
    <property type="entry name" value="SH3_Tf2-1"/>
    <property type="match status" value="1"/>
</dbReference>
<evidence type="ECO:0000313" key="3">
    <source>
        <dbReference type="EMBL" id="KAA3487631.1"/>
    </source>
</evidence>
<dbReference type="AlphaFoldDB" id="A0A5B6X075"/>
<evidence type="ECO:0000259" key="2">
    <source>
        <dbReference type="PROSITE" id="PS50237"/>
    </source>
</evidence>
<dbReference type="InterPro" id="IPR056924">
    <property type="entry name" value="SH3_Tf2-1"/>
</dbReference>
<proteinExistence type="predicted"/>
<comment type="caution">
    <text evidence="3">The sequence shown here is derived from an EMBL/GenBank/DDBJ whole genome shotgun (WGS) entry which is preliminary data.</text>
</comment>
<accession>A0A5B6X075</accession>